<dbReference type="Proteomes" id="UP001283361">
    <property type="component" value="Unassembled WGS sequence"/>
</dbReference>
<name>A0AAE1CKL1_9GAST</name>
<organism evidence="3 4">
    <name type="scientific">Elysia crispata</name>
    <name type="common">lettuce slug</name>
    <dbReference type="NCBI Taxonomy" id="231223"/>
    <lineage>
        <taxon>Eukaryota</taxon>
        <taxon>Metazoa</taxon>
        <taxon>Spiralia</taxon>
        <taxon>Lophotrochozoa</taxon>
        <taxon>Mollusca</taxon>
        <taxon>Gastropoda</taxon>
        <taxon>Heterobranchia</taxon>
        <taxon>Euthyneura</taxon>
        <taxon>Panpulmonata</taxon>
        <taxon>Sacoglossa</taxon>
        <taxon>Placobranchoidea</taxon>
        <taxon>Plakobranchidae</taxon>
        <taxon>Elysia</taxon>
    </lineage>
</organism>
<dbReference type="InterPro" id="IPR018061">
    <property type="entry name" value="Retropepsins"/>
</dbReference>
<proteinExistence type="predicted"/>
<evidence type="ECO:0000313" key="4">
    <source>
        <dbReference type="Proteomes" id="UP001283361"/>
    </source>
</evidence>
<dbReference type="EMBL" id="JAWDGP010007832">
    <property type="protein sequence ID" value="KAK3703407.1"/>
    <property type="molecule type" value="Genomic_DNA"/>
</dbReference>
<dbReference type="GO" id="GO:0016787">
    <property type="term" value="F:hydrolase activity"/>
    <property type="evidence" value="ECO:0007669"/>
    <property type="project" value="UniProtKB-KW"/>
</dbReference>
<evidence type="ECO:0000313" key="3">
    <source>
        <dbReference type="EMBL" id="KAK3703407.1"/>
    </source>
</evidence>
<gene>
    <name evidence="3" type="ORF">RRG08_062490</name>
</gene>
<evidence type="ECO:0000256" key="1">
    <source>
        <dbReference type="ARBA" id="ARBA00022801"/>
    </source>
</evidence>
<dbReference type="Gene3D" id="2.40.70.10">
    <property type="entry name" value="Acid Proteases"/>
    <property type="match status" value="1"/>
</dbReference>
<dbReference type="AlphaFoldDB" id="A0AAE1CKL1"/>
<keyword evidence="1" id="KW-0378">Hydrolase</keyword>
<protein>
    <recommendedName>
        <fullName evidence="2">Retropepsins domain-containing protein</fullName>
    </recommendedName>
</protein>
<comment type="caution">
    <text evidence="3">The sequence shown here is derived from an EMBL/GenBank/DDBJ whole genome shotgun (WGS) entry which is preliminary data.</text>
</comment>
<accession>A0AAE1CKL1</accession>
<reference evidence="3" key="1">
    <citation type="journal article" date="2023" name="G3 (Bethesda)">
        <title>A reference genome for the long-term kleptoplast-retaining sea slug Elysia crispata morphotype clarki.</title>
        <authorList>
            <person name="Eastman K.E."/>
            <person name="Pendleton A.L."/>
            <person name="Shaikh M.A."/>
            <person name="Suttiyut T."/>
            <person name="Ogas R."/>
            <person name="Tomko P."/>
            <person name="Gavelis G."/>
            <person name="Widhalm J.R."/>
            <person name="Wisecaver J.H."/>
        </authorList>
    </citation>
    <scope>NUCLEOTIDE SEQUENCE</scope>
    <source>
        <strain evidence="3">ECLA1</strain>
    </source>
</reference>
<keyword evidence="4" id="KW-1185">Reference proteome</keyword>
<sequence>MLSLGIDRMPSKLASSKMRNVISVKRRVTLLKFVGRPHWPKGPISVNLQINNKPVSFQLDTGAALPLITEKDFHTFFKSVLLQVSTKVLHAYSEHSVSVLGQCVVEVDDTGQQQRLPLLVVKGNGPPLMGRSWLEKIQLDWTSIFCVNPSEQLEQ</sequence>
<feature type="domain" description="Retropepsins" evidence="2">
    <location>
        <begin position="46"/>
        <end position="139"/>
    </location>
</feature>
<dbReference type="InterPro" id="IPR021109">
    <property type="entry name" value="Peptidase_aspartic_dom_sf"/>
</dbReference>
<dbReference type="SUPFAM" id="SSF50630">
    <property type="entry name" value="Acid proteases"/>
    <property type="match status" value="1"/>
</dbReference>
<evidence type="ECO:0000259" key="2">
    <source>
        <dbReference type="Pfam" id="PF00077"/>
    </source>
</evidence>
<dbReference type="Pfam" id="PF00077">
    <property type="entry name" value="RVP"/>
    <property type="match status" value="1"/>
</dbReference>